<feature type="compositionally biased region" description="Basic residues" evidence="3">
    <location>
        <begin position="153"/>
        <end position="163"/>
    </location>
</feature>
<evidence type="ECO:0000313" key="5">
    <source>
        <dbReference type="EMBL" id="KAF0302706.1"/>
    </source>
</evidence>
<protein>
    <submittedName>
        <fullName evidence="5">Chromobox 5</fullName>
    </submittedName>
</protein>
<dbReference type="InterPro" id="IPR051219">
    <property type="entry name" value="Heterochromatin_chromo-domain"/>
</dbReference>
<dbReference type="PROSITE" id="PS50013">
    <property type="entry name" value="CHROMO_2"/>
    <property type="match status" value="1"/>
</dbReference>
<evidence type="ECO:0000313" key="6">
    <source>
        <dbReference type="Proteomes" id="UP000440578"/>
    </source>
</evidence>
<feature type="region of interest" description="Disordered" evidence="3">
    <location>
        <begin position="146"/>
        <end position="173"/>
    </location>
</feature>
<evidence type="ECO:0000256" key="2">
    <source>
        <dbReference type="ARBA" id="ARBA00023242"/>
    </source>
</evidence>
<keyword evidence="6" id="KW-1185">Reference proteome</keyword>
<name>A0A6A4W5V4_AMPAM</name>
<dbReference type="GO" id="GO:0005694">
    <property type="term" value="C:chromosome"/>
    <property type="evidence" value="ECO:0007669"/>
    <property type="project" value="UniProtKB-ARBA"/>
</dbReference>
<accession>A0A6A4W5V4</accession>
<comment type="subcellular location">
    <subcellularLocation>
        <location evidence="1">Nucleus</location>
    </subcellularLocation>
</comment>
<dbReference type="Gene3D" id="2.40.50.40">
    <property type="match status" value="1"/>
</dbReference>
<dbReference type="InterPro" id="IPR007889">
    <property type="entry name" value="HTH_Psq"/>
</dbReference>
<dbReference type="GO" id="GO:0005634">
    <property type="term" value="C:nucleus"/>
    <property type="evidence" value="ECO:0007669"/>
    <property type="project" value="UniProtKB-SubCell"/>
</dbReference>
<dbReference type="Pfam" id="PF00385">
    <property type="entry name" value="Chromo"/>
    <property type="match status" value="1"/>
</dbReference>
<evidence type="ECO:0000256" key="1">
    <source>
        <dbReference type="ARBA" id="ARBA00004123"/>
    </source>
</evidence>
<dbReference type="SMART" id="SM00298">
    <property type="entry name" value="CHROMO"/>
    <property type="match status" value="1"/>
</dbReference>
<dbReference type="Proteomes" id="UP000440578">
    <property type="component" value="Unassembled WGS sequence"/>
</dbReference>
<dbReference type="InterPro" id="IPR000953">
    <property type="entry name" value="Chromo/chromo_shadow_dom"/>
</dbReference>
<feature type="compositionally biased region" description="Low complexity" evidence="3">
    <location>
        <begin position="280"/>
        <end position="305"/>
    </location>
</feature>
<dbReference type="PANTHER" id="PTHR22812">
    <property type="entry name" value="CHROMOBOX PROTEIN"/>
    <property type="match status" value="1"/>
</dbReference>
<reference evidence="5 6" key="1">
    <citation type="submission" date="2019-07" db="EMBL/GenBank/DDBJ databases">
        <title>Draft genome assembly of a fouling barnacle, Amphibalanus amphitrite (Darwin, 1854): The first reference genome for Thecostraca.</title>
        <authorList>
            <person name="Kim W."/>
        </authorList>
    </citation>
    <scope>NUCLEOTIDE SEQUENCE [LARGE SCALE GENOMIC DNA]</scope>
    <source>
        <strain evidence="5">SNU_AA5</strain>
        <tissue evidence="5">Soma without cirri and trophi</tissue>
    </source>
</reference>
<comment type="caution">
    <text evidence="5">The sequence shown here is derived from an EMBL/GenBank/DDBJ whole genome shotgun (WGS) entry which is preliminary data.</text>
</comment>
<dbReference type="SUPFAM" id="SSF54160">
    <property type="entry name" value="Chromo domain-like"/>
    <property type="match status" value="1"/>
</dbReference>
<feature type="domain" description="Chromo" evidence="4">
    <location>
        <begin position="178"/>
        <end position="238"/>
    </location>
</feature>
<sequence length="351" mass="38642">MTDIKRAIELVNDGMAISKAADICGIPASTIRDQMLDEKGARGPRKLLTVAEEYMFSTALIQLVEEGWELNRDSIRVLMRWYLPQLGNKKGEKTIADKEAWTRWVSGFERHWSALDGRISKLPGQPTDEFLDIAKAAIRASLDQMNKDPLSAQKKKPGPKKKEKPTPVSGKLRSDPLYEVDKILAKRYNLSKKVDEYLIKWKEFTYSENTWEPRDNLDCSDMLTQFEKRWSSLSAGEKQQLIDDRGEGRLYERLLGPDSKKWKKVGSQAVPGRPGGTGTGSSAAGIPSAAGAGAASKAGTASTPSRSGGRPAAAEVSTGKKRGRPPKAPSSAGRGQTGEFIRCSYDVIWVQ</sequence>
<dbReference type="GO" id="GO:0003677">
    <property type="term" value="F:DNA binding"/>
    <property type="evidence" value="ECO:0007669"/>
    <property type="project" value="InterPro"/>
</dbReference>
<dbReference type="InterPro" id="IPR023780">
    <property type="entry name" value="Chromo_domain"/>
</dbReference>
<gene>
    <name evidence="5" type="primary">Cbx5_2</name>
    <name evidence="5" type="ORF">FJT64_002941</name>
</gene>
<feature type="region of interest" description="Disordered" evidence="3">
    <location>
        <begin position="262"/>
        <end position="337"/>
    </location>
</feature>
<dbReference type="OrthoDB" id="1918685at2759"/>
<evidence type="ECO:0000259" key="4">
    <source>
        <dbReference type="PROSITE" id="PS50013"/>
    </source>
</evidence>
<proteinExistence type="predicted"/>
<organism evidence="5 6">
    <name type="scientific">Amphibalanus amphitrite</name>
    <name type="common">Striped barnacle</name>
    <name type="synonym">Balanus amphitrite</name>
    <dbReference type="NCBI Taxonomy" id="1232801"/>
    <lineage>
        <taxon>Eukaryota</taxon>
        <taxon>Metazoa</taxon>
        <taxon>Ecdysozoa</taxon>
        <taxon>Arthropoda</taxon>
        <taxon>Crustacea</taxon>
        <taxon>Multicrustacea</taxon>
        <taxon>Cirripedia</taxon>
        <taxon>Thoracica</taxon>
        <taxon>Thoracicalcarea</taxon>
        <taxon>Balanomorpha</taxon>
        <taxon>Balanoidea</taxon>
        <taxon>Balanidae</taxon>
        <taxon>Amphibalaninae</taxon>
        <taxon>Amphibalanus</taxon>
    </lineage>
</organism>
<dbReference type="InterPro" id="IPR016197">
    <property type="entry name" value="Chromo-like_dom_sf"/>
</dbReference>
<dbReference type="AlphaFoldDB" id="A0A6A4W5V4"/>
<keyword evidence="2" id="KW-0539">Nucleus</keyword>
<dbReference type="Pfam" id="PF05225">
    <property type="entry name" value="HTH_psq"/>
    <property type="match status" value="1"/>
</dbReference>
<dbReference type="EMBL" id="VIIS01001025">
    <property type="protein sequence ID" value="KAF0302706.1"/>
    <property type="molecule type" value="Genomic_DNA"/>
</dbReference>
<evidence type="ECO:0000256" key="3">
    <source>
        <dbReference type="SAM" id="MobiDB-lite"/>
    </source>
</evidence>